<dbReference type="AlphaFoldDB" id="A0AAY4CGH1"/>
<sequence length="170" mass="19789">MRFWMFRCGKELGWVQMSCIRLTISLFWTMVWVLGTAQNPAWDHRSEAKCISTRGCSNLTLVLDNWRFAIMSQVKDLLLNDHATVLPDYARIEPLSQALGDLYKEFSALKERLQQLTTRFEGVEAFVDEVQSCRRLVIPDQRAEPPVLRNSVDDGRYRSRVVVRRVKKPV</sequence>
<reference evidence="1" key="2">
    <citation type="submission" date="2025-09" db="UniProtKB">
        <authorList>
            <consortium name="Ensembl"/>
        </authorList>
    </citation>
    <scope>IDENTIFICATION</scope>
</reference>
<proteinExistence type="predicted"/>
<dbReference type="Proteomes" id="UP000694580">
    <property type="component" value="Unplaced"/>
</dbReference>
<protein>
    <submittedName>
        <fullName evidence="1">Uncharacterized protein</fullName>
    </submittedName>
</protein>
<evidence type="ECO:0000313" key="1">
    <source>
        <dbReference type="Ensembl" id="ENSDCDP00010031729.1"/>
    </source>
</evidence>
<dbReference type="GeneTree" id="ENSGT00410000026495"/>
<dbReference type="PANTHER" id="PTHR41693:SF2">
    <property type="entry name" value="BIOGENESIS OF LYSOSOME-RELATED ORGANELLES COMPLEX 1 SUBUNIT 2"/>
    <property type="match status" value="1"/>
</dbReference>
<reference evidence="1" key="1">
    <citation type="submission" date="2025-08" db="UniProtKB">
        <authorList>
            <consortium name="Ensembl"/>
        </authorList>
    </citation>
    <scope>IDENTIFICATION</scope>
</reference>
<organism evidence="1 2">
    <name type="scientific">Denticeps clupeoides</name>
    <name type="common">denticle herring</name>
    <dbReference type="NCBI Taxonomy" id="299321"/>
    <lineage>
        <taxon>Eukaryota</taxon>
        <taxon>Metazoa</taxon>
        <taxon>Chordata</taxon>
        <taxon>Craniata</taxon>
        <taxon>Vertebrata</taxon>
        <taxon>Euteleostomi</taxon>
        <taxon>Actinopterygii</taxon>
        <taxon>Neopterygii</taxon>
        <taxon>Teleostei</taxon>
        <taxon>Clupei</taxon>
        <taxon>Clupeiformes</taxon>
        <taxon>Denticipitoidei</taxon>
        <taxon>Denticipitidae</taxon>
        <taxon>Denticeps</taxon>
    </lineage>
</organism>
<dbReference type="Ensembl" id="ENSDCDT00010039308.1">
    <property type="protein sequence ID" value="ENSDCDP00010031729.1"/>
    <property type="gene ID" value="ENSDCDG00010020274.1"/>
</dbReference>
<keyword evidence="2" id="KW-1185">Reference proteome</keyword>
<accession>A0AAY4CGH1</accession>
<evidence type="ECO:0000313" key="2">
    <source>
        <dbReference type="Proteomes" id="UP000694580"/>
    </source>
</evidence>
<dbReference type="PANTHER" id="PTHR41693">
    <property type="entry name" value="HEME-BINDING PROTEIN 1"/>
    <property type="match status" value="1"/>
</dbReference>
<name>A0AAY4CGH1_9TELE</name>